<sequence length="355" mass="39459">MYPKRFKSATDQTSEFGEQNILSPYKELHIYYSRKNISSYILSSLMMDYVLHLNYNLADNFYFKRNAPNFHPYILRLYGIVFWIQCLRAGHNVAALNPTDHEFLFRFLDAYPVESLPIVGPLIPLAFIRDHVTSCTLPNVPGILALLEHLNSVINAAQPTYPKLGAHTPVAANATVFGQHSFPASVTRGPKDCWSLVSSGLQYPCEADAKLNESFAERYSIKNVAASAAAYFEGSGTLADCPAHGITSNHIIVHIQTPATLPTAPTCLADKASLFPFAFRLSSTARALPPLFEAMAAMAQTNIKMFETHPYLSNHGRTTLTGDFWNIRLVEHSVSDYSSYLAISDIVNKMMKGKN</sequence>
<name>A0ACB9JN96_9ASTR</name>
<keyword evidence="2" id="KW-1185">Reference proteome</keyword>
<reference evidence="2" key="1">
    <citation type="journal article" date="2022" name="Mol. Ecol. Resour.">
        <title>The genomes of chicory, endive, great burdock and yacon provide insights into Asteraceae palaeo-polyploidization history and plant inulin production.</title>
        <authorList>
            <person name="Fan W."/>
            <person name="Wang S."/>
            <person name="Wang H."/>
            <person name="Wang A."/>
            <person name="Jiang F."/>
            <person name="Liu H."/>
            <person name="Zhao H."/>
            <person name="Xu D."/>
            <person name="Zhang Y."/>
        </authorList>
    </citation>
    <scope>NUCLEOTIDE SEQUENCE [LARGE SCALE GENOMIC DNA]</scope>
    <source>
        <strain evidence="2">cv. Yunnan</strain>
    </source>
</reference>
<reference evidence="1 2" key="2">
    <citation type="journal article" date="2022" name="Mol. Ecol. Resour.">
        <title>The genomes of chicory, endive, great burdock and yacon provide insights into Asteraceae paleo-polyploidization history and plant inulin production.</title>
        <authorList>
            <person name="Fan W."/>
            <person name="Wang S."/>
            <person name="Wang H."/>
            <person name="Wang A."/>
            <person name="Jiang F."/>
            <person name="Liu H."/>
            <person name="Zhao H."/>
            <person name="Xu D."/>
            <person name="Zhang Y."/>
        </authorList>
    </citation>
    <scope>NUCLEOTIDE SEQUENCE [LARGE SCALE GENOMIC DNA]</scope>
    <source>
        <strain evidence="2">cv. Yunnan</strain>
        <tissue evidence="1">Leaves</tissue>
    </source>
</reference>
<evidence type="ECO:0000313" key="1">
    <source>
        <dbReference type="EMBL" id="KAI3821176.1"/>
    </source>
</evidence>
<comment type="caution">
    <text evidence="1">The sequence shown here is derived from an EMBL/GenBank/DDBJ whole genome shotgun (WGS) entry which is preliminary data.</text>
</comment>
<dbReference type="Proteomes" id="UP001056120">
    <property type="component" value="Linkage Group LG03"/>
</dbReference>
<gene>
    <name evidence="1" type="ORF">L1987_08735</name>
</gene>
<evidence type="ECO:0000313" key="2">
    <source>
        <dbReference type="Proteomes" id="UP001056120"/>
    </source>
</evidence>
<organism evidence="1 2">
    <name type="scientific">Smallanthus sonchifolius</name>
    <dbReference type="NCBI Taxonomy" id="185202"/>
    <lineage>
        <taxon>Eukaryota</taxon>
        <taxon>Viridiplantae</taxon>
        <taxon>Streptophyta</taxon>
        <taxon>Embryophyta</taxon>
        <taxon>Tracheophyta</taxon>
        <taxon>Spermatophyta</taxon>
        <taxon>Magnoliopsida</taxon>
        <taxon>eudicotyledons</taxon>
        <taxon>Gunneridae</taxon>
        <taxon>Pentapetalae</taxon>
        <taxon>asterids</taxon>
        <taxon>campanulids</taxon>
        <taxon>Asterales</taxon>
        <taxon>Asteraceae</taxon>
        <taxon>Asteroideae</taxon>
        <taxon>Heliantheae alliance</taxon>
        <taxon>Millerieae</taxon>
        <taxon>Smallanthus</taxon>
    </lineage>
</organism>
<accession>A0ACB9JN96</accession>
<dbReference type="EMBL" id="CM042020">
    <property type="protein sequence ID" value="KAI3821176.1"/>
    <property type="molecule type" value="Genomic_DNA"/>
</dbReference>
<protein>
    <submittedName>
        <fullName evidence="1">Uncharacterized protein</fullName>
    </submittedName>
</protein>
<proteinExistence type="predicted"/>